<accession>A0A1G4TTY1</accession>
<protein>
    <recommendedName>
        <fullName evidence="3">DUF4372 domain-containing protein</fullName>
    </recommendedName>
</protein>
<reference evidence="2" key="1">
    <citation type="submission" date="2016-10" db="EMBL/GenBank/DDBJ databases">
        <authorList>
            <person name="Varghese N."/>
            <person name="Submissions S."/>
        </authorList>
    </citation>
    <scope>NUCLEOTIDE SEQUENCE [LARGE SCALE GENOMIC DNA]</scope>
    <source>
        <strain evidence="2">CGMCC 1.8946</strain>
    </source>
</reference>
<sequence>MKKSTTFTKLVQTLLTEEDVKQILQELKYEDTASKFTASQLLLFFMHAALGQWDSYRSGVGKAVTSGLIRVCYSSFSSKASDV</sequence>
<evidence type="ECO:0000313" key="2">
    <source>
        <dbReference type="Proteomes" id="UP000198601"/>
    </source>
</evidence>
<proteinExistence type="predicted"/>
<dbReference type="Proteomes" id="UP000198601">
    <property type="component" value="Unassembled WGS sequence"/>
</dbReference>
<feature type="non-terminal residue" evidence="1">
    <location>
        <position position="83"/>
    </location>
</feature>
<gene>
    <name evidence="1" type="ORF">SAMN04487970_106717</name>
</gene>
<organism evidence="1 2">
    <name type="scientific">Paenibacillus tianmuensis</name>
    <dbReference type="NCBI Taxonomy" id="624147"/>
    <lineage>
        <taxon>Bacteria</taxon>
        <taxon>Bacillati</taxon>
        <taxon>Bacillota</taxon>
        <taxon>Bacilli</taxon>
        <taxon>Bacillales</taxon>
        <taxon>Paenibacillaceae</taxon>
        <taxon>Paenibacillus</taxon>
    </lineage>
</organism>
<evidence type="ECO:0008006" key="3">
    <source>
        <dbReference type="Google" id="ProtNLM"/>
    </source>
</evidence>
<name>A0A1G4TTY1_9BACL</name>
<dbReference type="STRING" id="624147.SAMN04487970_10481"/>
<dbReference type="EMBL" id="FMTT01000067">
    <property type="protein sequence ID" value="SCW84794.1"/>
    <property type="molecule type" value="Genomic_DNA"/>
</dbReference>
<evidence type="ECO:0000313" key="1">
    <source>
        <dbReference type="EMBL" id="SCW84794.1"/>
    </source>
</evidence>
<dbReference type="AlphaFoldDB" id="A0A1G4TTY1"/>
<keyword evidence="2" id="KW-1185">Reference proteome</keyword>